<dbReference type="NCBIfam" id="NF047352">
    <property type="entry name" value="P_loop_sacsin"/>
    <property type="match status" value="1"/>
</dbReference>
<evidence type="ECO:0008006" key="3">
    <source>
        <dbReference type="Google" id="ProtNLM"/>
    </source>
</evidence>
<gene>
    <name evidence="1" type="ORF">F2Y36_18535</name>
</gene>
<dbReference type="PANTHER" id="PTHR32387">
    <property type="entry name" value="WU:FJ29H11"/>
    <property type="match status" value="1"/>
</dbReference>
<name>A0A6L3KNM5_9BACE</name>
<dbReference type="EMBL" id="VVYP01000027">
    <property type="protein sequence ID" value="KAA5460199.1"/>
    <property type="molecule type" value="Genomic_DNA"/>
</dbReference>
<evidence type="ECO:0000313" key="2">
    <source>
        <dbReference type="Proteomes" id="UP000475905"/>
    </source>
</evidence>
<dbReference type="InterPro" id="IPR052957">
    <property type="entry name" value="Auxin_embryo_med"/>
</dbReference>
<protein>
    <recommendedName>
        <fullName evidence="3">ATP-binding protein</fullName>
    </recommendedName>
</protein>
<dbReference type="RefSeq" id="WP_149935366.1">
    <property type="nucleotide sequence ID" value="NZ_VVYP01000027.1"/>
</dbReference>
<dbReference type="Gene3D" id="3.30.565.10">
    <property type="entry name" value="Histidine kinase-like ATPase, C-terminal domain"/>
    <property type="match status" value="1"/>
</dbReference>
<dbReference type="InterPro" id="IPR036890">
    <property type="entry name" value="HATPase_C_sf"/>
</dbReference>
<reference evidence="1 2" key="1">
    <citation type="journal article" date="2019" name="Nat. Med.">
        <title>A library of human gut bacterial isolates paired with longitudinal multiomics data enables mechanistic microbiome research.</title>
        <authorList>
            <person name="Poyet M."/>
            <person name="Groussin M."/>
            <person name="Gibbons S.M."/>
            <person name="Avila-Pacheco J."/>
            <person name="Jiang X."/>
            <person name="Kearney S.M."/>
            <person name="Perrotta A.R."/>
            <person name="Berdy B."/>
            <person name="Zhao S."/>
            <person name="Lieberman T.D."/>
            <person name="Swanson P.K."/>
            <person name="Smith M."/>
            <person name="Roesemann S."/>
            <person name="Alexander J.E."/>
            <person name="Rich S.A."/>
            <person name="Livny J."/>
            <person name="Vlamakis H."/>
            <person name="Clish C."/>
            <person name="Bullock K."/>
            <person name="Deik A."/>
            <person name="Scott J."/>
            <person name="Pierce K.A."/>
            <person name="Xavier R.J."/>
            <person name="Alm E.J."/>
        </authorList>
    </citation>
    <scope>NUCLEOTIDE SEQUENCE [LARGE SCALE GENOMIC DNA]</scope>
    <source>
        <strain evidence="1 2">BIOML-A31</strain>
    </source>
</reference>
<evidence type="ECO:0000313" key="1">
    <source>
        <dbReference type="EMBL" id="KAA5460199.1"/>
    </source>
</evidence>
<sequence length="1304" mass="148908">MNNIIERIYRRTTEYSHPSQATTTANALDLLSSGIYTEEERFIFELLQNAVDSFDSHKQTALEIRIVLADNLLVFMHNGSPFSERDLEGLCDIGNGNKTTDAKKIGYKGIGFKSVFMHSHRVTVWTAGTCFKFDKEACETFAKSKGSEYENVKMPWQIIPILTDAPLGIDTEGFNVVTYIEISNKRSLKRKVEKLLNDTRFLLFLKIDDLRISFGDGEEEILNLSKKQKKDVLTLSMNGESQSSWLIYSTEVPLTPEIKEALVHDSKTPTKLKDSESVEISFAIALDKDKNIIPLNDAVMYTYLPTSFSFGLNFIVNANFITDAGRQQIVKDCAWNEFIFAQIPRSYLNWMKFLAKKYPDWYKVLPPFPTSDDELAVAYSTALKDALDTIPFIKAVDGDMVLLQEALTDHIGLHSAIPPKIFDTFVHANILKGTRPFSLVSSEVGQALQKMYGVANVAIEHVHMILEKTNEYLKGLTDEETLAFLRWFRDLSQDLNNDFKRSVSYANILPDEDSGLIAPMESFFPSEYSDENPDISADAKIIRKSLAEKFSDELIDWLKELGVQEMSNLSVIEKVLCECNYINQENAIDVLRFIYECDKKENVFANVRQSRLENIKIQTTTGTLKYATELYLSNRYNPICKIQDTYLEDIFVSEEYPKDESEYAEWALFLKKLGCSDDIKLTKVKYGDASWVMQDPAIKECVRRAKMKEYNTAWDGRKFYLGCAGGVCLYVMSSPLLSIQNANQLYGFYVQFWERIFNNAVPDKNDDYVFGNTGWGYTKRAMLSDSCYLSKSFIEWVIETKKLLPASDGCLYTVNNILMNTESNRETFGRYFPVLALEGPLGRDWAERLLFKKELSLTEYLGVIERISEDDTKEDISANKEKINRIYERIADTFDFSEGSSDYALVQNWGRSHKILSKEGHFEFPHSLYMLSSKLLGVELDNQAFHAKYLENDRFAAFITALGVNMITDYRIEGIEDGEHKPDINPIFARKEDFLTSIAVGDSFTKDTWEEAKSKMHSAIMRMEFYQTDSISIYYGNQGFPKTVYSIANKFYFVGKFGLANQELLHNDMMAALGLPKKASTIFLAILQMDNFQELKEYIKQKGYDTSFIEEHNDLISTENQPTAIMSGENAAYGGLTKEEMRNALEEAKEAVLDKLSKDGFDISNREWNGWTCIDGVRKDGMEYPLVIRSNKSQRNTCLSPKDWNQLMKPNAMFAVVTSTGIGTICLREILQSKELISIRFSSENIDNPKHIHELATVFAYFKGIQFDFESYIHPVINQWERFTSPEQETGELPIAVSPSALPE</sequence>
<dbReference type="Proteomes" id="UP000475905">
    <property type="component" value="Unassembled WGS sequence"/>
</dbReference>
<dbReference type="SUPFAM" id="SSF55874">
    <property type="entry name" value="ATPase domain of HSP90 chaperone/DNA topoisomerase II/histidine kinase"/>
    <property type="match status" value="1"/>
</dbReference>
<organism evidence="1 2">
    <name type="scientific">Bacteroides caccae</name>
    <dbReference type="NCBI Taxonomy" id="47678"/>
    <lineage>
        <taxon>Bacteria</taxon>
        <taxon>Pseudomonadati</taxon>
        <taxon>Bacteroidota</taxon>
        <taxon>Bacteroidia</taxon>
        <taxon>Bacteroidales</taxon>
        <taxon>Bacteroidaceae</taxon>
        <taxon>Bacteroides</taxon>
    </lineage>
</organism>
<proteinExistence type="predicted"/>
<dbReference type="PANTHER" id="PTHR32387:SF0">
    <property type="entry name" value="PROTEIN NO VEIN"/>
    <property type="match status" value="1"/>
</dbReference>
<comment type="caution">
    <text evidence="1">The sequence shown here is derived from an EMBL/GenBank/DDBJ whole genome shotgun (WGS) entry which is preliminary data.</text>
</comment>
<accession>A0A6L3KNM5</accession>